<dbReference type="EMBL" id="MWSK01000001">
    <property type="protein sequence ID" value="OXS80368.1"/>
    <property type="molecule type" value="Genomic_DNA"/>
</dbReference>
<sequence length="166" mass="18314">MQSIFDWLSSVLALLLCAAVIDMLITDSPMRKYVRLTAGLVIMAALIKPLFSPDWSPVFEQDQDLNAFQAVTDQHIDQLSDLSELDSATYMDPQLQSDATAVASAFPACEVMDVQSEAAADQLTHVRILARGQCPESSIQQTLSEKWNIEPHQVNMVMEKEEKGGG</sequence>
<evidence type="ECO:0000313" key="4">
    <source>
        <dbReference type="Proteomes" id="UP000186385"/>
    </source>
</evidence>
<keyword evidence="1" id="KW-1133">Transmembrane helix</keyword>
<dbReference type="STRING" id="1017273.SAMN05443094_101521"/>
<evidence type="ECO:0000313" key="5">
    <source>
        <dbReference type="Proteomes" id="UP000215545"/>
    </source>
</evidence>
<proteinExistence type="predicted"/>
<protein>
    <submittedName>
        <fullName evidence="3">Stage III sporulation protein AF</fullName>
    </submittedName>
</protein>
<accession>A0A1N6PHG5</accession>
<reference evidence="3 4" key="1">
    <citation type="submission" date="2017-01" db="EMBL/GenBank/DDBJ databases">
        <authorList>
            <person name="Mah S.A."/>
            <person name="Swanson W.J."/>
            <person name="Moy G.W."/>
            <person name="Vacquier V.D."/>
        </authorList>
    </citation>
    <scope>NUCLEOTIDE SEQUENCE [LARGE SCALE GENOMIC DNA]</scope>
    <source>
        <strain evidence="3 4">NIO-1016</strain>
    </source>
</reference>
<evidence type="ECO:0000313" key="3">
    <source>
        <dbReference type="EMBL" id="SIQ03716.1"/>
    </source>
</evidence>
<evidence type="ECO:0000313" key="2">
    <source>
        <dbReference type="EMBL" id="OXS80368.1"/>
    </source>
</evidence>
<evidence type="ECO:0000256" key="1">
    <source>
        <dbReference type="SAM" id="Phobius"/>
    </source>
</evidence>
<gene>
    <name evidence="2" type="ORF">B1B05_02500</name>
    <name evidence="3" type="ORF">SAMN05443094_101521</name>
</gene>
<dbReference type="Pfam" id="PF09581">
    <property type="entry name" value="Spore_III_AF"/>
    <property type="match status" value="1"/>
</dbReference>
<dbReference type="RefSeq" id="WP_045850943.1">
    <property type="nucleotide sequence ID" value="NZ_FTLX01000001.1"/>
</dbReference>
<dbReference type="Proteomes" id="UP000186385">
    <property type="component" value="Unassembled WGS sequence"/>
</dbReference>
<dbReference type="Proteomes" id="UP000215545">
    <property type="component" value="Unassembled WGS sequence"/>
</dbReference>
<organism evidence="3 4">
    <name type="scientific">Domibacillus enclensis</name>
    <dbReference type="NCBI Taxonomy" id="1017273"/>
    <lineage>
        <taxon>Bacteria</taxon>
        <taxon>Bacillati</taxon>
        <taxon>Bacillota</taxon>
        <taxon>Bacilli</taxon>
        <taxon>Bacillales</taxon>
        <taxon>Bacillaceae</taxon>
        <taxon>Domibacillus</taxon>
    </lineage>
</organism>
<dbReference type="AlphaFoldDB" id="A0A1N6PHG5"/>
<dbReference type="EMBL" id="FTLX01000001">
    <property type="protein sequence ID" value="SIQ03716.1"/>
    <property type="molecule type" value="Genomic_DNA"/>
</dbReference>
<keyword evidence="1" id="KW-0472">Membrane</keyword>
<keyword evidence="1" id="KW-0812">Transmembrane</keyword>
<feature type="transmembrane region" description="Helical" evidence="1">
    <location>
        <begin position="6"/>
        <end position="26"/>
    </location>
</feature>
<name>A0A1N6PHG5_9BACI</name>
<reference evidence="5" key="2">
    <citation type="submission" date="2017-03" db="EMBL/GenBank/DDBJ databases">
        <title>Bacillus sp. V-88(T) DSM27956, whole genome shotgun sequencing project.</title>
        <authorList>
            <person name="Dastager S.G."/>
            <person name="Neurgaonkar P.S."/>
            <person name="Dharne M.S."/>
        </authorList>
    </citation>
    <scope>NUCLEOTIDE SEQUENCE [LARGE SCALE GENOMIC DNA]</scope>
    <source>
        <strain evidence="5">DSM 25145</strain>
    </source>
</reference>
<dbReference type="OrthoDB" id="2375554at2"/>
<reference evidence="2" key="3">
    <citation type="submission" date="2017-03" db="EMBL/GenBank/DDBJ databases">
        <authorList>
            <person name="Dastager S.G."/>
            <person name="Neurgaonkar P.S."/>
            <person name="Dharne M.S."/>
        </authorList>
    </citation>
    <scope>NUCLEOTIDE SEQUENCE</scope>
    <source>
        <strain evidence="2">DSM 25145</strain>
    </source>
</reference>
<keyword evidence="5" id="KW-1185">Reference proteome</keyword>
<dbReference type="InterPro" id="IPR014245">
    <property type="entry name" value="Spore_III_AF"/>
</dbReference>